<evidence type="ECO:0000313" key="1">
    <source>
        <dbReference type="EMBL" id="MBO8416445.1"/>
    </source>
</evidence>
<sequence>MDVDISDFSLDESCNKELDEYFKTLQLAKSTSHVFKKALQNTDLFLNFAESRQNYRNIIINVRNTYNIKSILLCEFACLEIELMTIDKSNNQAIKVELDSINAGLTRIKDVLDSYGNIEDPNKYVNFLLEADISSKGSCEKNTGLPVDQKLRAIKSQISSLNNAQTAENFDEIK</sequence>
<evidence type="ECO:0000313" key="2">
    <source>
        <dbReference type="Proteomes" id="UP000823631"/>
    </source>
</evidence>
<proteinExistence type="predicted"/>
<reference evidence="1" key="1">
    <citation type="submission" date="2020-10" db="EMBL/GenBank/DDBJ databases">
        <authorList>
            <person name="Gilroy R."/>
        </authorList>
    </citation>
    <scope>NUCLEOTIDE SEQUENCE</scope>
    <source>
        <strain evidence="1">17213</strain>
    </source>
</reference>
<organism evidence="1 2">
    <name type="scientific">Candidatus Avisuccinivibrio stercorigallinarum</name>
    <dbReference type="NCBI Taxonomy" id="2840704"/>
    <lineage>
        <taxon>Bacteria</taxon>
        <taxon>Pseudomonadati</taxon>
        <taxon>Pseudomonadota</taxon>
        <taxon>Gammaproteobacteria</taxon>
        <taxon>Aeromonadales</taxon>
        <taxon>Succinivibrionaceae</taxon>
        <taxon>Succinivibrionaceae incertae sedis</taxon>
        <taxon>Candidatus Avisuccinivibrio</taxon>
    </lineage>
</organism>
<accession>A0A9D9DDJ2</accession>
<dbReference type="AlphaFoldDB" id="A0A9D9DDJ2"/>
<reference evidence="1" key="2">
    <citation type="journal article" date="2021" name="PeerJ">
        <title>Extensive microbial diversity within the chicken gut microbiome revealed by metagenomics and culture.</title>
        <authorList>
            <person name="Gilroy R."/>
            <person name="Ravi A."/>
            <person name="Getino M."/>
            <person name="Pursley I."/>
            <person name="Horton D.L."/>
            <person name="Alikhan N.F."/>
            <person name="Baker D."/>
            <person name="Gharbi K."/>
            <person name="Hall N."/>
            <person name="Watson M."/>
            <person name="Adriaenssens E.M."/>
            <person name="Foster-Nyarko E."/>
            <person name="Jarju S."/>
            <person name="Secka A."/>
            <person name="Antonio M."/>
            <person name="Oren A."/>
            <person name="Chaudhuri R.R."/>
            <person name="La Ragione R."/>
            <person name="Hildebrand F."/>
            <person name="Pallen M.J."/>
        </authorList>
    </citation>
    <scope>NUCLEOTIDE SEQUENCE</scope>
    <source>
        <strain evidence="1">17213</strain>
    </source>
</reference>
<name>A0A9D9DDJ2_9GAMM</name>
<dbReference type="EMBL" id="JADINH010000174">
    <property type="protein sequence ID" value="MBO8416445.1"/>
    <property type="molecule type" value="Genomic_DNA"/>
</dbReference>
<protein>
    <submittedName>
        <fullName evidence="1">Uncharacterized protein</fullName>
    </submittedName>
</protein>
<dbReference type="Proteomes" id="UP000823631">
    <property type="component" value="Unassembled WGS sequence"/>
</dbReference>
<comment type="caution">
    <text evidence="1">The sequence shown here is derived from an EMBL/GenBank/DDBJ whole genome shotgun (WGS) entry which is preliminary data.</text>
</comment>
<gene>
    <name evidence="1" type="ORF">IAB19_08705</name>
</gene>